<dbReference type="EMBL" id="MKJU01000026">
    <property type="protein sequence ID" value="OHU90382.1"/>
    <property type="molecule type" value="Genomic_DNA"/>
</dbReference>
<dbReference type="SUPFAM" id="SSF51556">
    <property type="entry name" value="Metallo-dependent hydrolases"/>
    <property type="match status" value="1"/>
</dbReference>
<dbReference type="InterPro" id="IPR013108">
    <property type="entry name" value="Amidohydro_3"/>
</dbReference>
<comment type="caution">
    <text evidence="3">The sequence shown here is derived from an EMBL/GenBank/DDBJ whole genome shotgun (WGS) entry which is preliminary data.</text>
</comment>
<dbReference type="InterPro" id="IPR033932">
    <property type="entry name" value="YtcJ-like"/>
</dbReference>
<feature type="domain" description="Amidohydrolase 3" evidence="2">
    <location>
        <begin position="68"/>
        <end position="544"/>
    </location>
</feature>
<dbReference type="Proteomes" id="UP000179786">
    <property type="component" value="Unassembled WGS sequence"/>
</dbReference>
<evidence type="ECO:0000259" key="2">
    <source>
        <dbReference type="Pfam" id="PF07969"/>
    </source>
</evidence>
<dbReference type="RefSeq" id="WP_070985746.1">
    <property type="nucleotide sequence ID" value="NZ_MKJU01000026.1"/>
</dbReference>
<evidence type="ECO:0000313" key="3">
    <source>
        <dbReference type="EMBL" id="OHU90382.1"/>
    </source>
</evidence>
<dbReference type="SUPFAM" id="SSF51338">
    <property type="entry name" value="Composite domain of metallo-dependent hydrolases"/>
    <property type="match status" value="1"/>
</dbReference>
<dbReference type="Gene3D" id="2.30.40.10">
    <property type="entry name" value="Urease, subunit C, domain 1"/>
    <property type="match status" value="1"/>
</dbReference>
<protein>
    <submittedName>
        <fullName evidence="3">Amidohydrolase</fullName>
    </submittedName>
</protein>
<dbReference type="PANTHER" id="PTHR22642">
    <property type="entry name" value="IMIDAZOLONEPROPIONASE"/>
    <property type="match status" value="1"/>
</dbReference>
<dbReference type="InterPro" id="IPR032466">
    <property type="entry name" value="Metal_Hydrolase"/>
</dbReference>
<reference evidence="3 4" key="1">
    <citation type="submission" date="2016-09" db="EMBL/GenBank/DDBJ databases">
        <title>Pseudoalteromonas amylolytica sp. nov., isolated from the surface seawater.</title>
        <authorList>
            <person name="Wu Y.-H."/>
            <person name="Cheng H."/>
            <person name="Jin X.-B."/>
            <person name="Wang C.-S."/>
            <person name="Xu X.-W."/>
        </authorList>
    </citation>
    <scope>NUCLEOTIDE SEQUENCE [LARGE SCALE GENOMIC DNA]</scope>
    <source>
        <strain evidence="3 4">JW1</strain>
    </source>
</reference>
<dbReference type="InterPro" id="IPR011059">
    <property type="entry name" value="Metal-dep_hydrolase_composite"/>
</dbReference>
<keyword evidence="3" id="KW-0378">Hydrolase</keyword>
<name>A0A1S1MY37_9GAMM</name>
<feature type="signal peptide" evidence="1">
    <location>
        <begin position="1"/>
        <end position="18"/>
    </location>
</feature>
<dbReference type="Gene3D" id="3.10.310.70">
    <property type="match status" value="1"/>
</dbReference>
<keyword evidence="4" id="KW-1185">Reference proteome</keyword>
<dbReference type="AlphaFoldDB" id="A0A1S1MY37"/>
<organism evidence="3 4">
    <name type="scientific">Pseudoalteromonas amylolytica</name>
    <dbReference type="NCBI Taxonomy" id="1859457"/>
    <lineage>
        <taxon>Bacteria</taxon>
        <taxon>Pseudomonadati</taxon>
        <taxon>Pseudomonadota</taxon>
        <taxon>Gammaproteobacteria</taxon>
        <taxon>Alteromonadales</taxon>
        <taxon>Pseudoalteromonadaceae</taxon>
        <taxon>Pseudoalteromonas</taxon>
    </lineage>
</organism>
<dbReference type="Gene3D" id="3.20.20.140">
    <property type="entry name" value="Metal-dependent hydrolases"/>
    <property type="match status" value="1"/>
</dbReference>
<accession>A0A1S1MY37</accession>
<dbReference type="STRING" id="1859457.BET10_13410"/>
<dbReference type="OrthoDB" id="9031471at2"/>
<dbReference type="PANTHER" id="PTHR22642:SF2">
    <property type="entry name" value="PROTEIN LONG AFTER FAR-RED 3"/>
    <property type="match status" value="1"/>
</dbReference>
<dbReference type="CDD" id="cd01300">
    <property type="entry name" value="YtcJ_like"/>
    <property type="match status" value="1"/>
</dbReference>
<dbReference type="Pfam" id="PF07969">
    <property type="entry name" value="Amidohydro_3"/>
    <property type="match status" value="1"/>
</dbReference>
<evidence type="ECO:0000313" key="4">
    <source>
        <dbReference type="Proteomes" id="UP000179786"/>
    </source>
</evidence>
<feature type="chain" id="PRO_5010236715" evidence="1">
    <location>
        <begin position="19"/>
        <end position="546"/>
    </location>
</feature>
<proteinExistence type="predicted"/>
<keyword evidence="1" id="KW-0732">Signal</keyword>
<sequence length="546" mass="60781">MKLLVSLSVLLCSLMVQAKTTMIHNVQGYTPTKQGSVESFSVLVFKDGKVIKTGDDNTLKQFPNAVRIDGKGKTLLPGLVDAHGHIIGLGNNLMRLDVRGSKTVAEVGKRLREYAKQAPEGWILGRGWDQTLWPEKEFPTAADLDRYVKDRPVVLTRVDGHAIWVNSKAMQLAGINTQTQAPAGGEILRLAKNKPSGIFIDKAEQLVNTHIPPMSDEQRQRALNKAGEHLLGLGITSAHDAGIAYKTWQLYQQRAEQHTLPIRIYAMLSAADPHLAKMLGQGVIKDKDDFLSIRSVKIYADGALGSRGAALLDDYHDRAGYQGLMLETQNQLENLLKQSFSSGYSAHTHAIGDRANRIVLDSYEKIFKQVGGKLLRNRIEHAQIVHPDDIPRFKALAIIPSMQPIHATSDMHMAEQRLDEQQLRGAYAWQTFLKQGSKIAAGSDFPVELANPFHGLHAAITRMSRTNQPEGGWRAAERLNREQALRAFTLDAAYAAFQEYKLGSLEQGKWADFILLDQDYFKVPISQIDDIQVLQTWLAGSLVYQR</sequence>
<gene>
    <name evidence="3" type="ORF">BET10_13410</name>
</gene>
<evidence type="ECO:0000256" key="1">
    <source>
        <dbReference type="SAM" id="SignalP"/>
    </source>
</evidence>
<dbReference type="GO" id="GO:0016810">
    <property type="term" value="F:hydrolase activity, acting on carbon-nitrogen (but not peptide) bonds"/>
    <property type="evidence" value="ECO:0007669"/>
    <property type="project" value="InterPro"/>
</dbReference>